<dbReference type="PANTHER" id="PTHR31913">
    <property type="entry name" value="VACUOLAR IMPORT AND DEGRADATION PROTEIN 27"/>
    <property type="match status" value="1"/>
</dbReference>
<dbReference type="Pfam" id="PF08553">
    <property type="entry name" value="VID27"/>
    <property type="match status" value="1"/>
</dbReference>
<dbReference type="EMBL" id="CAJZBQ010000021">
    <property type="protein sequence ID" value="CAG9318778.1"/>
    <property type="molecule type" value="Genomic_DNA"/>
</dbReference>
<dbReference type="InterPro" id="IPR015943">
    <property type="entry name" value="WD40/YVTN_repeat-like_dom_sf"/>
</dbReference>
<dbReference type="InterPro" id="IPR013863">
    <property type="entry name" value="VID27_C"/>
</dbReference>
<accession>A0AAU9JAN3</accession>
<dbReference type="InterPro" id="IPR040458">
    <property type="entry name" value="Vid27"/>
</dbReference>
<keyword evidence="3" id="KW-1185">Reference proteome</keyword>
<evidence type="ECO:0000313" key="2">
    <source>
        <dbReference type="EMBL" id="CAG9318778.1"/>
    </source>
</evidence>
<organism evidence="2 3">
    <name type="scientific">Blepharisma stoltei</name>
    <dbReference type="NCBI Taxonomy" id="1481888"/>
    <lineage>
        <taxon>Eukaryota</taxon>
        <taxon>Sar</taxon>
        <taxon>Alveolata</taxon>
        <taxon>Ciliophora</taxon>
        <taxon>Postciliodesmatophora</taxon>
        <taxon>Heterotrichea</taxon>
        <taxon>Heterotrichida</taxon>
        <taxon>Blepharismidae</taxon>
        <taxon>Blepharisma</taxon>
    </lineage>
</organism>
<dbReference type="AlphaFoldDB" id="A0AAU9JAN3"/>
<evidence type="ECO:0000313" key="3">
    <source>
        <dbReference type="Proteomes" id="UP001162131"/>
    </source>
</evidence>
<dbReference type="GO" id="GO:0005634">
    <property type="term" value="C:nucleus"/>
    <property type="evidence" value="ECO:0007669"/>
    <property type="project" value="TreeGrafter"/>
</dbReference>
<evidence type="ECO:0000259" key="1">
    <source>
        <dbReference type="Pfam" id="PF08553"/>
    </source>
</evidence>
<dbReference type="PANTHER" id="PTHR31913:SF0">
    <property type="entry name" value="VACUOLAR IMPORT AND DEGRADATION PROTEIN 27"/>
    <property type="match status" value="1"/>
</dbReference>
<dbReference type="SUPFAM" id="SSF50978">
    <property type="entry name" value="WD40 repeat-like"/>
    <property type="match status" value="1"/>
</dbReference>
<feature type="domain" description="Vacuolar import/degradation Vid27 C-terminal" evidence="1">
    <location>
        <begin position="371"/>
        <end position="677"/>
    </location>
</feature>
<dbReference type="GO" id="GO:0005737">
    <property type="term" value="C:cytoplasm"/>
    <property type="evidence" value="ECO:0007669"/>
    <property type="project" value="TreeGrafter"/>
</dbReference>
<proteinExistence type="predicted"/>
<comment type="caution">
    <text evidence="2">The sequence shown here is derived from an EMBL/GenBank/DDBJ whole genome shotgun (WGS) entry which is preliminary data.</text>
</comment>
<gene>
    <name evidence="2" type="ORF">BSTOLATCC_MIC22144</name>
</gene>
<dbReference type="InterPro" id="IPR036322">
    <property type="entry name" value="WD40_repeat_dom_sf"/>
</dbReference>
<name>A0AAU9JAN3_9CILI</name>
<sequence length="694" mass="79061">MVEWIRSFFSKSEFKAGGSLIKLADFQDNYSKATIMMSASLTIKNSLIYIKNEDYDPEQEQTEFLSFPIDQAMQLTHFTVLDDEDQIEAVKWINLATNPTETAPFIGFEFEEPNSYAAFQQHIEKIIQVDEEGLQHPESREGNLKEVQSKLNATSQKTSYSKINIKQVQPAVENAEEEKEIGKNLDFKRAVIEHLRSLFTPDQIIYTSPGDLYFHDPNKELPVLMERGIGFLIVKHGPFQYTVDLVKDGEVIMRNLLTKNLSHHIDVNAHSVSWIEVLDVNMTRYWTMILLDDMTHLEELFLVAQFESSRQISVDTDLTQEDKAWIKGEESSEVENTESSEGESEKIEIDYADEIKMEEDTSEDILDSATSYCNPWVFTAKQNKIGLYRLDEDNLHLSQNIPIVSTYEDGFNASRILPYKQDSRLLMLSQKDPSIIYNMDLNRGEIVEQYTVKGNPLIADIAPHQKLSPMTVDNLFYALSKNGLFTIDPRVSGHDKSVESKIYSSKPNLTCMASTEQGYVAAGSATGEIRMYKQIGQNSKTNMPGFGDPITSIDITKDGSWILATTDTYLIAIPANSHGDNGFVKPLGKHKRKPRKLALKPADIAKFNLTDIKFTPARFNLGENSRENAIITSTGNYVVIWSFSAIKKGRLESYKIKPLTESVIKNEFKFNEENAWITHPNSLHYQKNHFRFHE</sequence>
<dbReference type="Proteomes" id="UP001162131">
    <property type="component" value="Unassembled WGS sequence"/>
</dbReference>
<reference evidence="2" key="1">
    <citation type="submission" date="2021-09" db="EMBL/GenBank/DDBJ databases">
        <authorList>
            <consortium name="AG Swart"/>
            <person name="Singh M."/>
            <person name="Singh A."/>
            <person name="Seah K."/>
            <person name="Emmerich C."/>
        </authorList>
    </citation>
    <scope>NUCLEOTIDE SEQUENCE</scope>
    <source>
        <strain evidence="2">ATCC30299</strain>
    </source>
</reference>
<dbReference type="Gene3D" id="2.130.10.10">
    <property type="entry name" value="YVTN repeat-like/Quinoprotein amine dehydrogenase"/>
    <property type="match status" value="1"/>
</dbReference>
<protein>
    <recommendedName>
        <fullName evidence="1">Vacuolar import/degradation Vid27 C-terminal domain-containing protein</fullName>
    </recommendedName>
</protein>